<gene>
    <name evidence="1" type="ORF">UFOPK4043_01400</name>
</gene>
<reference evidence="1" key="1">
    <citation type="submission" date="2020-05" db="EMBL/GenBank/DDBJ databases">
        <authorList>
            <person name="Chiriac C."/>
            <person name="Salcher M."/>
            <person name="Ghai R."/>
            <person name="Kavagutti S V."/>
        </authorList>
    </citation>
    <scope>NUCLEOTIDE SEQUENCE</scope>
</reference>
<dbReference type="EMBL" id="CAFBPA010000255">
    <property type="protein sequence ID" value="CAB5017680.1"/>
    <property type="molecule type" value="Genomic_DNA"/>
</dbReference>
<name>A0A6J7QIY4_9ZZZZ</name>
<accession>A0A6J7QIY4</accession>
<organism evidence="1">
    <name type="scientific">freshwater metagenome</name>
    <dbReference type="NCBI Taxonomy" id="449393"/>
    <lineage>
        <taxon>unclassified sequences</taxon>
        <taxon>metagenomes</taxon>
        <taxon>ecological metagenomes</taxon>
    </lineage>
</organism>
<evidence type="ECO:0000313" key="1">
    <source>
        <dbReference type="EMBL" id="CAB5017680.1"/>
    </source>
</evidence>
<proteinExistence type="predicted"/>
<dbReference type="AlphaFoldDB" id="A0A6J7QIY4"/>
<sequence>MAADTNAGALGPMNHDRGVPANIASDLPFDGFVAGKPGFEFGGNGVDVVGAAQAWDSDISLGRPPKQRQH</sequence>
<protein>
    <submittedName>
        <fullName evidence="1">Unannotated protein</fullName>
    </submittedName>
</protein>